<feature type="coiled-coil region" evidence="5">
    <location>
        <begin position="447"/>
        <end position="1062"/>
    </location>
</feature>
<dbReference type="GO" id="GO:0031122">
    <property type="term" value="P:cytoplasmic microtubule organization"/>
    <property type="evidence" value="ECO:0007669"/>
    <property type="project" value="TreeGrafter"/>
</dbReference>
<dbReference type="GO" id="GO:0005815">
    <property type="term" value="C:microtubule organizing center"/>
    <property type="evidence" value="ECO:0007669"/>
    <property type="project" value="TreeGrafter"/>
</dbReference>
<name>A0A8S1KLA5_9CILI</name>
<keyword evidence="1" id="KW-0479">Metal-binding</keyword>
<dbReference type="GO" id="GO:0008017">
    <property type="term" value="F:microtubule binding"/>
    <property type="evidence" value="ECO:0007669"/>
    <property type="project" value="TreeGrafter"/>
</dbReference>
<keyword evidence="3" id="KW-0862">Zinc</keyword>
<dbReference type="OrthoDB" id="2352506at2759"/>
<dbReference type="PANTHER" id="PTHR18947">
    <property type="entry name" value="HOOK PROTEINS"/>
    <property type="match status" value="1"/>
</dbReference>
<feature type="coiled-coil region" evidence="5">
    <location>
        <begin position="111"/>
        <end position="140"/>
    </location>
</feature>
<evidence type="ECO:0000256" key="2">
    <source>
        <dbReference type="ARBA" id="ARBA00022771"/>
    </source>
</evidence>
<dbReference type="CDD" id="cd00065">
    <property type="entry name" value="FYVE_like_SF"/>
    <property type="match status" value="1"/>
</dbReference>
<dbReference type="PROSITE" id="PS50178">
    <property type="entry name" value="ZF_FYVE"/>
    <property type="match status" value="1"/>
</dbReference>
<accession>A0A8S1KLA5</accession>
<dbReference type="GO" id="GO:0008270">
    <property type="term" value="F:zinc ion binding"/>
    <property type="evidence" value="ECO:0007669"/>
    <property type="project" value="UniProtKB-KW"/>
</dbReference>
<feature type="domain" description="FYVE-type" evidence="6">
    <location>
        <begin position="19"/>
        <end position="81"/>
    </location>
</feature>
<dbReference type="Proteomes" id="UP000692954">
    <property type="component" value="Unassembled WGS sequence"/>
</dbReference>
<evidence type="ECO:0000256" key="4">
    <source>
        <dbReference type="PROSITE-ProRule" id="PRU00091"/>
    </source>
</evidence>
<proteinExistence type="predicted"/>
<feature type="coiled-coil region" evidence="5">
    <location>
        <begin position="1098"/>
        <end position="1146"/>
    </location>
</feature>
<keyword evidence="2 4" id="KW-0863">Zinc-finger</keyword>
<dbReference type="PANTHER" id="PTHR18947:SF28">
    <property type="entry name" value="GIRDIN, ISOFORM A"/>
    <property type="match status" value="1"/>
</dbReference>
<dbReference type="InterPro" id="IPR000306">
    <property type="entry name" value="Znf_FYVE"/>
</dbReference>
<evidence type="ECO:0000256" key="1">
    <source>
        <dbReference type="ARBA" id="ARBA00022723"/>
    </source>
</evidence>
<evidence type="ECO:0000259" key="6">
    <source>
        <dbReference type="PROSITE" id="PS50178"/>
    </source>
</evidence>
<protein>
    <recommendedName>
        <fullName evidence="6">FYVE-type domain-containing protein</fullName>
    </recommendedName>
</protein>
<evidence type="ECO:0000256" key="5">
    <source>
        <dbReference type="SAM" id="Coils"/>
    </source>
</evidence>
<comment type="caution">
    <text evidence="7">The sequence shown here is derived from an EMBL/GenBank/DDBJ whole genome shotgun (WGS) entry which is preliminary data.</text>
</comment>
<dbReference type="Pfam" id="PF01363">
    <property type="entry name" value="FYVE"/>
    <property type="match status" value="1"/>
</dbReference>
<reference evidence="7" key="1">
    <citation type="submission" date="2021-01" db="EMBL/GenBank/DDBJ databases">
        <authorList>
            <consortium name="Genoscope - CEA"/>
            <person name="William W."/>
        </authorList>
    </citation>
    <scope>NUCLEOTIDE SEQUENCE</scope>
</reference>
<dbReference type="GO" id="GO:0030705">
    <property type="term" value="P:cytoskeleton-dependent intracellular transport"/>
    <property type="evidence" value="ECO:0007669"/>
    <property type="project" value="TreeGrafter"/>
</dbReference>
<dbReference type="AlphaFoldDB" id="A0A8S1KLA5"/>
<keyword evidence="5" id="KW-0175">Coiled coil</keyword>
<organism evidence="7 8">
    <name type="scientific">Paramecium sonneborni</name>
    <dbReference type="NCBI Taxonomy" id="65129"/>
    <lineage>
        <taxon>Eukaryota</taxon>
        <taxon>Sar</taxon>
        <taxon>Alveolata</taxon>
        <taxon>Ciliophora</taxon>
        <taxon>Intramacronucleata</taxon>
        <taxon>Oligohymenophorea</taxon>
        <taxon>Peniculida</taxon>
        <taxon>Parameciidae</taxon>
        <taxon>Paramecium</taxon>
    </lineage>
</organism>
<sequence length="1161" mass="137671">MSKKSTQNLIKGVILGEARGKFKKCQICQKEFGIFHKEHQCKRCRRAVCQNCANHHGPVLTDTGFSKQTHRICNVCKDESDSIKKFIESQKIGLGKDTYAIEWLKQSGLTIDLAKKEYDLAQKENDRQKDKAEFLRMKQELQMVMIEFWMNLTFSYREFLFYLMKDIEQDQLQQQICRVLGAILLQYPEIGYSSDQVIITTFLLCFCSESSAYAILTILYSEIIPSYLYPLNLKKMPYDYQNENDQLFQVLEQGFKIKSSDLQIIKPFIKQRAQRYILSLGINFFQFQTSFYIINQMLVNPKTGYDNFIKSLAVCFYQQFEDIKVFINSLEDIEAQILRNVKSTQCEKDFLLTKNIMFIPHKRVTQSVVISRSTDKKQSNQIQPEHNRDLKIEVQIKPEQSVSEFAAVQDKALQEPKRKSVEVKATIEVDEEKTNLKQYIIKVEETLMLKHKLVTELQNRIKELQNQQPQINNNNSNVDKQLIETNEQLRKRIQEYEIQISQLEEQNKYSNKLQEDAQDMVVTIQKSNKELEQQLETSLRTNKDLYIQIKDLKNQSSQIQPPSPMTPSREKNYQINIALIQKKNEEQLQQKIDQEQQRIVLLEQQINQSNKELLGLQQLNQDKLKIIGNLEVRLIELDSTKRENEKLTLEIAALFKKIEHHELVIIQQQEDLEDLKAKYEQLSKQYEIQGEELDQIRIEKRQNLEEYNRKENELLLIIEDLKNRLQDMTKQYQTISDQLNQSLDTNNQLQNLIQEKDETIKLLEAGIAKGVKKIAEIEANHHKQKEDDRKTIEELKQIIEQNNQKINKLEKDIAEKDNKLEEHRKEFKALKVIFVTLEEKWTKLDNDHKDLNNRHEKLIAECDEWKKRFNQLDGEHKDLQEKHRLIIIEYEKVKENTNEKMNELKSQNEDLLRKLKVLEDKYQLLYNQHQAVLERLEKETQNHIKKVGELDLIIIGLEKKAHEYKTLSENQKLEIDNLKSLIKELEGKMAQAEKDQQQRHQQLLIQIQAHLEKLTKLENKNSKLELDVLDMEKRIQELILYNQDYKNEIIKQDEKIAILIKEAQTKESEIIKLIEVIEKQKLELVEHDKIIIILRQENEKYKLDLIDYEKIIRELRQKIKELELIIIEKEKKIIESEKQIKKLQTLLVQFKTLSEEMASIS</sequence>
<keyword evidence="8" id="KW-1185">Reference proteome</keyword>
<dbReference type="GO" id="GO:0005737">
    <property type="term" value="C:cytoplasm"/>
    <property type="evidence" value="ECO:0007669"/>
    <property type="project" value="TreeGrafter"/>
</dbReference>
<evidence type="ECO:0000313" key="8">
    <source>
        <dbReference type="Proteomes" id="UP000692954"/>
    </source>
</evidence>
<evidence type="ECO:0000256" key="3">
    <source>
        <dbReference type="ARBA" id="ARBA00022833"/>
    </source>
</evidence>
<dbReference type="InterPro" id="IPR017455">
    <property type="entry name" value="Znf_FYVE-rel"/>
</dbReference>
<gene>
    <name evidence="7" type="ORF">PSON_ATCC_30995.1.T0070549</name>
</gene>
<evidence type="ECO:0000313" key="7">
    <source>
        <dbReference type="EMBL" id="CAD8053752.1"/>
    </source>
</evidence>
<dbReference type="EMBL" id="CAJJDN010000007">
    <property type="protein sequence ID" value="CAD8053752.1"/>
    <property type="molecule type" value="Genomic_DNA"/>
</dbReference>
<dbReference type="GO" id="GO:0051959">
    <property type="term" value="F:dynein light intermediate chain binding"/>
    <property type="evidence" value="ECO:0007669"/>
    <property type="project" value="TreeGrafter"/>
</dbReference>